<evidence type="ECO:0000256" key="2">
    <source>
        <dbReference type="ARBA" id="ARBA00022553"/>
    </source>
</evidence>
<dbReference type="PRINTS" id="PR00401">
    <property type="entry name" value="SH2DOMAIN"/>
</dbReference>
<keyword evidence="8 10" id="KW-0829">Tyrosine-protein kinase</keyword>
<accession>A0A8J1XKR5</accession>
<evidence type="ECO:0000313" key="13">
    <source>
        <dbReference type="Proteomes" id="UP000749559"/>
    </source>
</evidence>
<dbReference type="InterPro" id="IPR020635">
    <property type="entry name" value="Tyr_kinase_cat_dom"/>
</dbReference>
<dbReference type="InterPro" id="IPR036028">
    <property type="entry name" value="SH3-like_dom_sf"/>
</dbReference>
<keyword evidence="4 10" id="KW-0547">Nucleotide-binding</keyword>
<dbReference type="InterPro" id="IPR036860">
    <property type="entry name" value="SH2_dom_sf"/>
</dbReference>
<dbReference type="Gene3D" id="2.30.29.30">
    <property type="entry name" value="Pleckstrin-homology domain (PH domain)/Phosphotyrosine-binding domain (PTB)"/>
    <property type="match status" value="1"/>
</dbReference>
<evidence type="ECO:0000313" key="12">
    <source>
        <dbReference type="EMBL" id="CAH1776538.1"/>
    </source>
</evidence>
<evidence type="ECO:0000256" key="3">
    <source>
        <dbReference type="ARBA" id="ARBA00022679"/>
    </source>
</evidence>
<keyword evidence="5 10" id="KW-0418">Kinase</keyword>
<dbReference type="GO" id="GO:0005524">
    <property type="term" value="F:ATP binding"/>
    <property type="evidence" value="ECO:0007669"/>
    <property type="project" value="UniProtKB-UniRule"/>
</dbReference>
<evidence type="ECO:0000256" key="11">
    <source>
        <dbReference type="SAM" id="MobiDB-lite"/>
    </source>
</evidence>
<keyword evidence="1" id="KW-0728">SH3 domain</keyword>
<dbReference type="OrthoDB" id="28230at2759"/>
<keyword evidence="2" id="KW-0597">Phosphoprotein</keyword>
<organism evidence="12 13">
    <name type="scientific">Owenia fusiformis</name>
    <name type="common">Polychaete worm</name>
    <dbReference type="NCBI Taxonomy" id="6347"/>
    <lineage>
        <taxon>Eukaryota</taxon>
        <taxon>Metazoa</taxon>
        <taxon>Spiralia</taxon>
        <taxon>Lophotrochozoa</taxon>
        <taxon>Annelida</taxon>
        <taxon>Polychaeta</taxon>
        <taxon>Sedentaria</taxon>
        <taxon>Canalipalpata</taxon>
        <taxon>Sabellida</taxon>
        <taxon>Oweniida</taxon>
        <taxon>Oweniidae</taxon>
        <taxon>Owenia</taxon>
    </lineage>
</organism>
<gene>
    <name evidence="12" type="ORF">OFUS_LOCUS3705</name>
</gene>
<comment type="catalytic activity">
    <reaction evidence="9 10">
        <text>L-tyrosyl-[protein] + ATP = O-phospho-L-tyrosyl-[protein] + ADP + H(+)</text>
        <dbReference type="Rhea" id="RHEA:10596"/>
        <dbReference type="Rhea" id="RHEA-COMP:10136"/>
        <dbReference type="Rhea" id="RHEA-COMP:20101"/>
        <dbReference type="ChEBI" id="CHEBI:15378"/>
        <dbReference type="ChEBI" id="CHEBI:30616"/>
        <dbReference type="ChEBI" id="CHEBI:46858"/>
        <dbReference type="ChEBI" id="CHEBI:61978"/>
        <dbReference type="ChEBI" id="CHEBI:456216"/>
        <dbReference type="EC" id="2.7.10.2"/>
    </reaction>
</comment>
<feature type="region of interest" description="Disordered" evidence="11">
    <location>
        <begin position="148"/>
        <end position="192"/>
    </location>
</feature>
<protein>
    <recommendedName>
        <fullName evidence="10">Tyrosine-protein kinase</fullName>
        <ecNumber evidence="10">2.7.10.2</ecNumber>
    </recommendedName>
</protein>
<evidence type="ECO:0000256" key="1">
    <source>
        <dbReference type="ARBA" id="ARBA00022443"/>
    </source>
</evidence>
<dbReference type="Gene3D" id="3.30.505.10">
    <property type="entry name" value="SH2 domain"/>
    <property type="match status" value="1"/>
</dbReference>
<keyword evidence="7" id="KW-0727">SH2 domain</keyword>
<comment type="similarity">
    <text evidence="10">Belongs to the protein kinase superfamily. Tyr protein kinase family.</text>
</comment>
<dbReference type="GO" id="GO:0005737">
    <property type="term" value="C:cytoplasm"/>
    <property type="evidence" value="ECO:0007669"/>
    <property type="project" value="UniProtKB-ARBA"/>
</dbReference>
<dbReference type="InterPro" id="IPR001245">
    <property type="entry name" value="Ser-Thr/Tyr_kinase_cat_dom"/>
</dbReference>
<dbReference type="InterPro" id="IPR050198">
    <property type="entry name" value="Non-receptor_tyrosine_kinases"/>
</dbReference>
<keyword evidence="3 10" id="KW-0808">Transferase</keyword>
<evidence type="ECO:0000256" key="6">
    <source>
        <dbReference type="ARBA" id="ARBA00022840"/>
    </source>
</evidence>
<sequence>MANQYIKEGYMTKKSINKRTIFSPDNFKARWFTLDNVALRYYDGSLEKGKTNEKGKVEISSIKVVEEVEDGKLEGKLNTFQIGFHDSSEQHTLYITAQTDDMRKDWVQAIRDVCQSQGVEFDLKYHSGVFQRNLKRFNCCDQINKNSPGCQPTFNQPENARKQNGLAGSSTLSVRDTPLPPIPPNTPARDPRNSKTFVIALYDYQGAADGDLSITKGEEYEVIDNSKEHWWTAKNKKGEKGYIPANYVEVVTSTGLESYDWYHKNITRHRAEEMLKAEGKEGCFIVRDSSTKGMYTVSIYTKESGTMVLHYHIKQFNDGMFYISEKFKFPTIPDVIKYHKCNSGGLVVRLRSPPTGTSQPSTAGFGHDIWEIDPTELELFEELGRGQFGSVKRGKWRKNKSVAVKMMQQGMMNEDDFIDEAKTMKMLQHENLVQLYGVCSKQRPIYIVIEYMKHGSLLNYLKRQRGVILKKPNKLLDMCLQVCRAMKYLESQSFIHRDLAARNCLVGDNLVVKVGDFGLARYVLDDEYTSSSGTKFPIKWAPPEVLGYTRFSSKSDVWAFGVLMWEIFTGGDMPYGKIKNQEVVEQVVHHGKRLEKPQACPGEVYDIMMVCWEKDERNRPGFAVLENKLANLSDDDYCS</sequence>
<dbReference type="PRINTS" id="PR00109">
    <property type="entry name" value="TYRKINASE"/>
</dbReference>
<proteinExistence type="inferred from homology"/>
<dbReference type="PANTHER" id="PTHR24418">
    <property type="entry name" value="TYROSINE-PROTEIN KINASE"/>
    <property type="match status" value="1"/>
</dbReference>
<dbReference type="PROSITE" id="PS50011">
    <property type="entry name" value="PROTEIN_KINASE_DOM"/>
    <property type="match status" value="1"/>
</dbReference>
<keyword evidence="13" id="KW-1185">Reference proteome</keyword>
<dbReference type="SMART" id="SM00326">
    <property type="entry name" value="SH3"/>
    <property type="match status" value="1"/>
</dbReference>
<dbReference type="InterPro" id="IPR001849">
    <property type="entry name" value="PH_domain"/>
</dbReference>
<dbReference type="EC" id="2.7.10.2" evidence="10"/>
<dbReference type="Gene3D" id="1.10.510.10">
    <property type="entry name" value="Transferase(Phosphotransferase) domain 1"/>
    <property type="match status" value="1"/>
</dbReference>
<dbReference type="PROSITE" id="PS00107">
    <property type="entry name" value="PROTEIN_KINASE_ATP"/>
    <property type="match status" value="1"/>
</dbReference>
<dbReference type="PROSITE" id="PS00109">
    <property type="entry name" value="PROTEIN_KINASE_TYR"/>
    <property type="match status" value="1"/>
</dbReference>
<dbReference type="FunFam" id="3.30.200.20:FF:000053">
    <property type="entry name" value="Tyrosine-protein kinase"/>
    <property type="match status" value="1"/>
</dbReference>
<evidence type="ECO:0000256" key="4">
    <source>
        <dbReference type="ARBA" id="ARBA00022741"/>
    </source>
</evidence>
<dbReference type="GO" id="GO:0004715">
    <property type="term" value="F:non-membrane spanning protein tyrosine kinase activity"/>
    <property type="evidence" value="ECO:0007669"/>
    <property type="project" value="UniProtKB-EC"/>
</dbReference>
<dbReference type="Pfam" id="PF00169">
    <property type="entry name" value="PH"/>
    <property type="match status" value="1"/>
</dbReference>
<evidence type="ECO:0000256" key="7">
    <source>
        <dbReference type="ARBA" id="ARBA00022999"/>
    </source>
</evidence>
<dbReference type="SMART" id="SM00219">
    <property type="entry name" value="TyrKc"/>
    <property type="match status" value="1"/>
</dbReference>
<dbReference type="PROSITE" id="PS50001">
    <property type="entry name" value="SH2"/>
    <property type="match status" value="1"/>
</dbReference>
<dbReference type="SUPFAM" id="SSF50729">
    <property type="entry name" value="PH domain-like"/>
    <property type="match status" value="1"/>
</dbReference>
<dbReference type="FunFam" id="1.10.510.10:FF:000052">
    <property type="entry name" value="Tyrosine-protein kinase"/>
    <property type="match status" value="1"/>
</dbReference>
<dbReference type="InterPro" id="IPR008266">
    <property type="entry name" value="Tyr_kinase_AS"/>
</dbReference>
<dbReference type="CDD" id="cd11768">
    <property type="entry name" value="SH3_Tec_like"/>
    <property type="match status" value="1"/>
</dbReference>
<evidence type="ECO:0000256" key="8">
    <source>
        <dbReference type="ARBA" id="ARBA00023137"/>
    </source>
</evidence>
<dbReference type="Gene3D" id="2.30.30.40">
    <property type="entry name" value="SH3 Domains"/>
    <property type="match status" value="1"/>
</dbReference>
<dbReference type="Proteomes" id="UP000749559">
    <property type="component" value="Unassembled WGS sequence"/>
</dbReference>
<evidence type="ECO:0000256" key="5">
    <source>
        <dbReference type="ARBA" id="ARBA00022777"/>
    </source>
</evidence>
<dbReference type="InterPro" id="IPR000980">
    <property type="entry name" value="SH2"/>
</dbReference>
<name>A0A8J1XKR5_OWEFU</name>
<dbReference type="SMART" id="SM00252">
    <property type="entry name" value="SH2"/>
    <property type="match status" value="1"/>
</dbReference>
<dbReference type="InterPro" id="IPR017441">
    <property type="entry name" value="Protein_kinase_ATP_BS"/>
</dbReference>
<evidence type="ECO:0000256" key="9">
    <source>
        <dbReference type="ARBA" id="ARBA00051245"/>
    </source>
</evidence>
<dbReference type="InterPro" id="IPR000719">
    <property type="entry name" value="Prot_kinase_dom"/>
</dbReference>
<dbReference type="Pfam" id="PF00017">
    <property type="entry name" value="SH2"/>
    <property type="match status" value="1"/>
</dbReference>
<comment type="caution">
    <text evidence="12">The sequence shown here is derived from an EMBL/GenBank/DDBJ whole genome shotgun (WGS) entry which is preliminary data.</text>
</comment>
<feature type="compositionally biased region" description="Polar residues" evidence="11">
    <location>
        <begin position="148"/>
        <end position="158"/>
    </location>
</feature>
<dbReference type="PROSITE" id="PS50002">
    <property type="entry name" value="SH3"/>
    <property type="match status" value="1"/>
</dbReference>
<dbReference type="AlphaFoldDB" id="A0A8J1XKR5"/>
<dbReference type="PRINTS" id="PR00452">
    <property type="entry name" value="SH3DOMAIN"/>
</dbReference>
<dbReference type="Pfam" id="PF00018">
    <property type="entry name" value="SH3_1"/>
    <property type="match status" value="1"/>
</dbReference>
<dbReference type="Pfam" id="PF07714">
    <property type="entry name" value="PK_Tyr_Ser-Thr"/>
    <property type="match status" value="1"/>
</dbReference>
<dbReference type="SMART" id="SM00233">
    <property type="entry name" value="PH"/>
    <property type="match status" value="1"/>
</dbReference>
<dbReference type="SUPFAM" id="SSF50044">
    <property type="entry name" value="SH3-domain"/>
    <property type="match status" value="1"/>
</dbReference>
<dbReference type="InterPro" id="IPR011009">
    <property type="entry name" value="Kinase-like_dom_sf"/>
</dbReference>
<dbReference type="InterPro" id="IPR001452">
    <property type="entry name" value="SH3_domain"/>
</dbReference>
<dbReference type="InterPro" id="IPR011993">
    <property type="entry name" value="PH-like_dom_sf"/>
</dbReference>
<evidence type="ECO:0000256" key="10">
    <source>
        <dbReference type="RuleBase" id="RU362096"/>
    </source>
</evidence>
<reference evidence="12" key="1">
    <citation type="submission" date="2022-03" db="EMBL/GenBank/DDBJ databases">
        <authorList>
            <person name="Martin C."/>
        </authorList>
    </citation>
    <scope>NUCLEOTIDE SEQUENCE</scope>
</reference>
<dbReference type="PROSITE" id="PS50003">
    <property type="entry name" value="PH_DOMAIN"/>
    <property type="match status" value="1"/>
</dbReference>
<dbReference type="EMBL" id="CAIIXF020000002">
    <property type="protein sequence ID" value="CAH1776538.1"/>
    <property type="molecule type" value="Genomic_DNA"/>
</dbReference>
<dbReference type="SUPFAM" id="SSF56112">
    <property type="entry name" value="Protein kinase-like (PK-like)"/>
    <property type="match status" value="1"/>
</dbReference>
<dbReference type="SUPFAM" id="SSF55550">
    <property type="entry name" value="SH2 domain"/>
    <property type="match status" value="1"/>
</dbReference>
<keyword evidence="6 10" id="KW-0067">ATP-binding</keyword>